<dbReference type="EMBL" id="JAUHHC010000003">
    <property type="protein sequence ID" value="MDN3921277.1"/>
    <property type="molecule type" value="Genomic_DNA"/>
</dbReference>
<reference evidence="1 2" key="1">
    <citation type="submission" date="2023-06" db="EMBL/GenBank/DDBJ databases">
        <title>Pelomonas sp. PFR6 16S ribosomal RNA gene Genome sequencing and assembly.</title>
        <authorList>
            <person name="Woo H."/>
        </authorList>
    </citation>
    <scope>NUCLEOTIDE SEQUENCE [LARGE SCALE GENOMIC DNA]</scope>
    <source>
        <strain evidence="1 2">PFR6</strain>
    </source>
</reference>
<dbReference type="InterPro" id="IPR050682">
    <property type="entry name" value="ModA/WtpA"/>
</dbReference>
<keyword evidence="2" id="KW-1185">Reference proteome</keyword>
<organism evidence="1 2">
    <name type="scientific">Roseateles violae</name>
    <dbReference type="NCBI Taxonomy" id="3058042"/>
    <lineage>
        <taxon>Bacteria</taxon>
        <taxon>Pseudomonadati</taxon>
        <taxon>Pseudomonadota</taxon>
        <taxon>Betaproteobacteria</taxon>
        <taxon>Burkholderiales</taxon>
        <taxon>Sphaerotilaceae</taxon>
        <taxon>Roseateles</taxon>
    </lineage>
</organism>
<name>A0ABT8DSW3_9BURK</name>
<dbReference type="SUPFAM" id="SSF53850">
    <property type="entry name" value="Periplasmic binding protein-like II"/>
    <property type="match status" value="1"/>
</dbReference>
<gene>
    <name evidence="1" type="ORF">QWJ38_13370</name>
</gene>
<dbReference type="PANTHER" id="PTHR30632:SF11">
    <property type="entry name" value="BLR4797 PROTEIN"/>
    <property type="match status" value="1"/>
</dbReference>
<dbReference type="RefSeq" id="WP_290359577.1">
    <property type="nucleotide sequence ID" value="NZ_JAUHHC010000003.1"/>
</dbReference>
<protein>
    <submittedName>
        <fullName evidence="1">Substrate-binding domain-containing protein</fullName>
    </submittedName>
</protein>
<evidence type="ECO:0000313" key="1">
    <source>
        <dbReference type="EMBL" id="MDN3921277.1"/>
    </source>
</evidence>
<evidence type="ECO:0000313" key="2">
    <source>
        <dbReference type="Proteomes" id="UP001228044"/>
    </source>
</evidence>
<comment type="caution">
    <text evidence="1">The sequence shown here is derived from an EMBL/GenBank/DDBJ whole genome shotgun (WGS) entry which is preliminary data.</text>
</comment>
<accession>A0ABT8DSW3</accession>
<dbReference type="Proteomes" id="UP001228044">
    <property type="component" value="Unassembled WGS sequence"/>
</dbReference>
<dbReference type="PANTHER" id="PTHR30632">
    <property type="entry name" value="MOLYBDATE-BINDING PERIPLASMIC PROTEIN"/>
    <property type="match status" value="1"/>
</dbReference>
<sequence>MHALKLHLFCTSAAEGLVNRLRPRFEAQGDEHLDARFGPIDGLRRQLLAGERCDVLVATPASIATLTEAGELLIDGQSSLGLLQLCIAAREGDPAPAIGSAAELRSALLGAGELHFADPVRDLGGSHFAVLLQMLHLAEELAPRCRPQPDGSAALRALAGSTAPRALGCALLSEIRQTDGVVEVGPLPPEFALTTSLAAAVTVRSDDPALADRFIALLCGAAGGEAREAAGFVPAQRLGEPLFHLAGAAR</sequence>
<dbReference type="Pfam" id="PF13531">
    <property type="entry name" value="SBP_bac_11"/>
    <property type="match status" value="1"/>
</dbReference>
<dbReference type="Gene3D" id="3.40.190.10">
    <property type="entry name" value="Periplasmic binding protein-like II"/>
    <property type="match status" value="2"/>
</dbReference>
<proteinExistence type="predicted"/>